<evidence type="ECO:0000313" key="1">
    <source>
        <dbReference type="EMBL" id="KKK60861.1"/>
    </source>
</evidence>
<name>A0A0F8ZLS3_9ZZZZ</name>
<reference evidence="1" key="1">
    <citation type="journal article" date="2015" name="Nature">
        <title>Complex archaea that bridge the gap between prokaryotes and eukaryotes.</title>
        <authorList>
            <person name="Spang A."/>
            <person name="Saw J.H."/>
            <person name="Jorgensen S.L."/>
            <person name="Zaremba-Niedzwiedzka K."/>
            <person name="Martijn J."/>
            <person name="Lind A.E."/>
            <person name="van Eijk R."/>
            <person name="Schleper C."/>
            <person name="Guy L."/>
            <person name="Ettema T.J."/>
        </authorList>
    </citation>
    <scope>NUCLEOTIDE SEQUENCE</scope>
</reference>
<comment type="caution">
    <text evidence="1">The sequence shown here is derived from an EMBL/GenBank/DDBJ whole genome shotgun (WGS) entry which is preliminary data.</text>
</comment>
<accession>A0A0F8ZLS3</accession>
<gene>
    <name evidence="1" type="ORF">LCGC14_3020120</name>
</gene>
<protein>
    <submittedName>
        <fullName evidence="1">Uncharacterized protein</fullName>
    </submittedName>
</protein>
<dbReference type="EMBL" id="LAZR01062760">
    <property type="protein sequence ID" value="KKK60861.1"/>
    <property type="molecule type" value="Genomic_DNA"/>
</dbReference>
<dbReference type="AlphaFoldDB" id="A0A0F8ZLS3"/>
<sequence length="70" mass="8418">MIILKRWYHKLFKCPSFWQWKPSFQCPLCGRKYRCYWDGHDEPGVGTDICKRCYKKLNDVDLDTKEIATG</sequence>
<proteinExistence type="predicted"/>
<organism evidence="1">
    <name type="scientific">marine sediment metagenome</name>
    <dbReference type="NCBI Taxonomy" id="412755"/>
    <lineage>
        <taxon>unclassified sequences</taxon>
        <taxon>metagenomes</taxon>
        <taxon>ecological metagenomes</taxon>
    </lineage>
</organism>